<dbReference type="GO" id="GO:0010124">
    <property type="term" value="P:phenylacetate catabolic process"/>
    <property type="evidence" value="ECO:0007669"/>
    <property type="project" value="InterPro"/>
</dbReference>
<evidence type="ECO:0000313" key="2">
    <source>
        <dbReference type="Proteomes" id="UP000267430"/>
    </source>
</evidence>
<evidence type="ECO:0000313" key="1">
    <source>
        <dbReference type="EMBL" id="RUQ32749.1"/>
    </source>
</evidence>
<dbReference type="EMBL" id="RYZZ01000001">
    <property type="protein sequence ID" value="RUQ32749.1"/>
    <property type="molecule type" value="Genomic_DNA"/>
</dbReference>
<accession>A0A433HWN4</accession>
<name>A0A433HWN4_9BACI</name>
<dbReference type="PANTHER" id="PTHR30458:SF2">
    <property type="entry name" value="1,2-PHENYLACETYL-COA EPOXIDASE, SUBUNIT A"/>
    <property type="match status" value="1"/>
</dbReference>
<dbReference type="InterPro" id="IPR007814">
    <property type="entry name" value="PaaA_PaaC"/>
</dbReference>
<dbReference type="InterPro" id="IPR052703">
    <property type="entry name" value="Aromatic_CoA_ox/epox"/>
</dbReference>
<dbReference type="Proteomes" id="UP000267430">
    <property type="component" value="Unassembled WGS sequence"/>
</dbReference>
<proteinExistence type="predicted"/>
<dbReference type="AlphaFoldDB" id="A0A433HWN4"/>
<keyword evidence="2" id="KW-1185">Reference proteome</keyword>
<dbReference type="InterPro" id="IPR009078">
    <property type="entry name" value="Ferritin-like_SF"/>
</dbReference>
<dbReference type="SUPFAM" id="SSF47240">
    <property type="entry name" value="Ferritin-like"/>
    <property type="match status" value="1"/>
</dbReference>
<dbReference type="NCBIfam" id="TIGR02156">
    <property type="entry name" value="PA_CoA_Oxy1"/>
    <property type="match status" value="1"/>
</dbReference>
<reference evidence="1 2" key="1">
    <citation type="submission" date="2018-12" db="EMBL/GenBank/DDBJ databases">
        <title>Bacillus chawlae sp. nov., Bacillus glennii sp. nov., and Bacillus saganii sp. nov. Isolated from the Vehicle Assembly Building at Kennedy Space Center where the Viking Spacecraft were Assembled.</title>
        <authorList>
            <person name="Seuylemezian A."/>
            <person name="Vaishampayan P."/>
        </authorList>
    </citation>
    <scope>NUCLEOTIDE SEQUENCE [LARGE SCALE GENOMIC DNA]</scope>
    <source>
        <strain evidence="1 2">L5</strain>
    </source>
</reference>
<dbReference type="OrthoDB" id="5292502at2"/>
<protein>
    <submittedName>
        <fullName evidence="1">1,2-phenylacetyl-CoA epoxidase subunit A</fullName>
    </submittedName>
</protein>
<dbReference type="GO" id="GO:0097266">
    <property type="term" value="F:phenylacetyl-CoA 1,2-epoxidase activity"/>
    <property type="evidence" value="ECO:0007669"/>
    <property type="project" value="InterPro"/>
</dbReference>
<dbReference type="RefSeq" id="WP_126863040.1">
    <property type="nucleotide sequence ID" value="NZ_JAUSTX010000003.1"/>
</dbReference>
<sequence length="302" mass="35293">MTVESFEAKLAADKKIEPNDEMPDEYRNAALRMMKFHASSEIVGAIPEAEWIPYAPSLFRKRVLIAKVQDEVGHGQILMRVVEDLGCSREQFIQDILDDKAKYLTVFDEEYESWADIGMIGWLGDGAEIERQHTLKDASYGPYARAMHKIVYEEAFHYSQGRDLIATLMQGTKAQRDMVQESFNKWWWRAMVLFGPHDSESTHSKVLMNFKLKIKSNDELRNLFLNKFVPRIKKMGLEIPDQTLQYDESKGSWKYKDPDFTIYKNSKSLPSHQRRLKFLRQSYETNGWVRRLVELDNIPKAL</sequence>
<dbReference type="GO" id="GO:0005829">
    <property type="term" value="C:cytosol"/>
    <property type="evidence" value="ECO:0007669"/>
    <property type="project" value="TreeGrafter"/>
</dbReference>
<comment type="caution">
    <text evidence="1">The sequence shown here is derived from an EMBL/GenBank/DDBJ whole genome shotgun (WGS) entry which is preliminary data.</text>
</comment>
<dbReference type="InterPro" id="IPR011881">
    <property type="entry name" value="PaaA"/>
</dbReference>
<organism evidence="1 2">
    <name type="scientific">Peribacillus cavernae</name>
    <dbReference type="NCBI Taxonomy" id="1674310"/>
    <lineage>
        <taxon>Bacteria</taxon>
        <taxon>Bacillati</taxon>
        <taxon>Bacillota</taxon>
        <taxon>Bacilli</taxon>
        <taxon>Bacillales</taxon>
        <taxon>Bacillaceae</taxon>
        <taxon>Peribacillus</taxon>
    </lineage>
</organism>
<gene>
    <name evidence="1" type="ORF">ELQ35_01275</name>
</gene>
<dbReference type="Gene3D" id="1.20.1260.10">
    <property type="match status" value="1"/>
</dbReference>
<dbReference type="Pfam" id="PF05138">
    <property type="entry name" value="PaaA_PaaC"/>
    <property type="match status" value="1"/>
</dbReference>
<dbReference type="PANTHER" id="PTHR30458">
    <property type="entry name" value="PHENYLACETIC ACID DEGRADATION PROTEIN PAA"/>
    <property type="match status" value="1"/>
</dbReference>
<dbReference type="InterPro" id="IPR012347">
    <property type="entry name" value="Ferritin-like"/>
</dbReference>